<evidence type="ECO:0000313" key="2">
    <source>
        <dbReference type="EMBL" id="MBV4356243.1"/>
    </source>
</evidence>
<name>A0A9E2S490_9BACT</name>
<dbReference type="NCBIfam" id="TIGR03725">
    <property type="entry name" value="T6A_YeaZ"/>
    <property type="match status" value="1"/>
</dbReference>
<dbReference type="PANTHER" id="PTHR11735:SF11">
    <property type="entry name" value="TRNA THREONYLCARBAMOYLADENOSINE BIOSYNTHESIS PROTEIN TSAB"/>
    <property type="match status" value="1"/>
</dbReference>
<dbReference type="PANTHER" id="PTHR11735">
    <property type="entry name" value="TRNA N6-ADENOSINE THREONYLCARBAMOYLTRANSFERASE"/>
    <property type="match status" value="1"/>
</dbReference>
<dbReference type="EMBL" id="JAHSPG010000002">
    <property type="protein sequence ID" value="MBV4356243.1"/>
    <property type="molecule type" value="Genomic_DNA"/>
</dbReference>
<comment type="caution">
    <text evidence="2">The sequence shown here is derived from an EMBL/GenBank/DDBJ whole genome shotgun (WGS) entry which is preliminary data.</text>
</comment>
<evidence type="ECO:0000259" key="1">
    <source>
        <dbReference type="Pfam" id="PF00814"/>
    </source>
</evidence>
<dbReference type="RefSeq" id="WP_217789803.1">
    <property type="nucleotide sequence ID" value="NZ_JAHSPG010000002.1"/>
</dbReference>
<evidence type="ECO:0000313" key="3">
    <source>
        <dbReference type="Proteomes" id="UP000812270"/>
    </source>
</evidence>
<reference evidence="2" key="1">
    <citation type="submission" date="2021-06" db="EMBL/GenBank/DDBJ databases">
        <authorList>
            <person name="Huq M.A."/>
        </authorList>
    </citation>
    <scope>NUCLEOTIDE SEQUENCE</scope>
    <source>
        <strain evidence="2">MAH-26</strain>
    </source>
</reference>
<dbReference type="EC" id="2.3.1.234" evidence="2"/>
<feature type="domain" description="Gcp-like" evidence="1">
    <location>
        <begin position="33"/>
        <end position="180"/>
    </location>
</feature>
<dbReference type="GO" id="GO:0002949">
    <property type="term" value="P:tRNA threonylcarbamoyladenosine modification"/>
    <property type="evidence" value="ECO:0007669"/>
    <property type="project" value="InterPro"/>
</dbReference>
<dbReference type="Pfam" id="PF00814">
    <property type="entry name" value="TsaD"/>
    <property type="match status" value="1"/>
</dbReference>
<protein>
    <submittedName>
        <fullName evidence="2">tRNA (Adenosine(37)-N6)-threonylcarbamoyltransferase complex dimerization subunit type 1 TsaB</fullName>
        <ecNumber evidence="2">2.3.1.234</ecNumber>
    </submittedName>
</protein>
<dbReference type="Proteomes" id="UP000812270">
    <property type="component" value="Unassembled WGS sequence"/>
</dbReference>
<dbReference type="InterPro" id="IPR022496">
    <property type="entry name" value="T6A_TsaB"/>
</dbReference>
<keyword evidence="2" id="KW-0808">Transferase</keyword>
<proteinExistence type="predicted"/>
<dbReference type="GO" id="GO:0061711">
    <property type="term" value="F:tRNA N(6)-L-threonylcarbamoyladenine synthase activity"/>
    <property type="evidence" value="ECO:0007669"/>
    <property type="project" value="UniProtKB-EC"/>
</dbReference>
<organism evidence="2 3">
    <name type="scientific">Pinibacter aurantiacus</name>
    <dbReference type="NCBI Taxonomy" id="2851599"/>
    <lineage>
        <taxon>Bacteria</taxon>
        <taxon>Pseudomonadati</taxon>
        <taxon>Bacteroidota</taxon>
        <taxon>Chitinophagia</taxon>
        <taxon>Chitinophagales</taxon>
        <taxon>Chitinophagaceae</taxon>
        <taxon>Pinibacter</taxon>
    </lineage>
</organism>
<dbReference type="AlphaFoldDB" id="A0A9E2S490"/>
<dbReference type="CDD" id="cd24032">
    <property type="entry name" value="ASKHA_NBD_TsaB"/>
    <property type="match status" value="1"/>
</dbReference>
<keyword evidence="3" id="KW-1185">Reference proteome</keyword>
<accession>A0A9E2S490</accession>
<dbReference type="GO" id="GO:0005829">
    <property type="term" value="C:cytosol"/>
    <property type="evidence" value="ECO:0007669"/>
    <property type="project" value="TreeGrafter"/>
</dbReference>
<gene>
    <name evidence="2" type="primary">tsaB</name>
    <name evidence="2" type="ORF">KTO63_03720</name>
</gene>
<dbReference type="InterPro" id="IPR000905">
    <property type="entry name" value="Gcp-like_dom"/>
</dbReference>
<keyword evidence="2" id="KW-0012">Acyltransferase</keyword>
<sequence>MALILNIYTATETASVGLMEGEKELSVEINKEQRDHSSWLQNAIQRILTASARSVSDLNAIAVAEGPGSYTGLRVGMATAKGLCFALNIPLITESTLKIMALASVENWHKNNSINKQQIILFCPMIDARRLEVFSAVFDEELGIVEKAAARILDESSYNDLLLEHKVVFSGSGSNKFEKLISNKNADFQTVNITAAQLGTLSYQKYLRSEFADLAYAEPAYLKEVYLAGS</sequence>